<dbReference type="RefSeq" id="WP_169587320.1">
    <property type="nucleotide sequence ID" value="NZ_JABBGK010000001.1"/>
</dbReference>
<keyword evidence="2" id="KW-1185">Reference proteome</keyword>
<proteinExistence type="predicted"/>
<sequence>MASPEFSPEQLAFLVSSVQKHVAAEHDLELGRFEAEELLAFFARQIGPHFYNRGLTDAQAVVAKQFDAINDAIYQLERPVER</sequence>
<comment type="caution">
    <text evidence="1">The sequence shown here is derived from an EMBL/GenBank/DDBJ whole genome shotgun (WGS) entry which is preliminary data.</text>
</comment>
<name>A0A7Y0ATG0_9HYPH</name>
<gene>
    <name evidence="1" type="ORF">HHL25_03530</name>
</gene>
<evidence type="ECO:0000313" key="2">
    <source>
        <dbReference type="Proteomes" id="UP000541470"/>
    </source>
</evidence>
<dbReference type="AlphaFoldDB" id="A0A7Y0ATG0"/>
<dbReference type="InterPro" id="IPR018680">
    <property type="entry name" value="DUF2164"/>
</dbReference>
<organism evidence="1 2">
    <name type="scientific">Rhizobium terricola</name>
    <dbReference type="NCBI Taxonomy" id="2728849"/>
    <lineage>
        <taxon>Bacteria</taxon>
        <taxon>Pseudomonadati</taxon>
        <taxon>Pseudomonadota</taxon>
        <taxon>Alphaproteobacteria</taxon>
        <taxon>Hyphomicrobiales</taxon>
        <taxon>Rhizobiaceae</taxon>
        <taxon>Rhizobium/Agrobacterium group</taxon>
        <taxon>Rhizobium</taxon>
    </lineage>
</organism>
<dbReference type="Pfam" id="PF09932">
    <property type="entry name" value="DUF2164"/>
    <property type="match status" value="1"/>
</dbReference>
<dbReference type="Proteomes" id="UP000541470">
    <property type="component" value="Unassembled WGS sequence"/>
</dbReference>
<accession>A0A7Y0ATG0</accession>
<protein>
    <submittedName>
        <fullName evidence="1">DUF2164 domain-containing protein</fullName>
    </submittedName>
</protein>
<evidence type="ECO:0000313" key="1">
    <source>
        <dbReference type="EMBL" id="NML73192.1"/>
    </source>
</evidence>
<reference evidence="1 2" key="1">
    <citation type="submission" date="2020-04" db="EMBL/GenBank/DDBJ databases">
        <title>Rhizobium sp. S-51 isolated from soil.</title>
        <authorList>
            <person name="Dahal R.H."/>
        </authorList>
    </citation>
    <scope>NUCLEOTIDE SEQUENCE [LARGE SCALE GENOMIC DNA]</scope>
    <source>
        <strain evidence="1 2">S-51</strain>
    </source>
</reference>
<dbReference type="EMBL" id="JABBGK010000001">
    <property type="protein sequence ID" value="NML73192.1"/>
    <property type="molecule type" value="Genomic_DNA"/>
</dbReference>